<keyword evidence="7 9" id="KW-0804">Transcription</keyword>
<dbReference type="Proteomes" id="UP000828236">
    <property type="component" value="Unassembled WGS sequence"/>
</dbReference>
<evidence type="ECO:0000259" key="10">
    <source>
        <dbReference type="SMART" id="SM01311"/>
    </source>
</evidence>
<name>A0A9D4P2L8_DERFA</name>
<keyword evidence="3 9" id="KW-0240">DNA-directed RNA polymerase</keyword>
<keyword evidence="6" id="KW-0809">Transit peptide</keyword>
<dbReference type="PANTHER" id="PTHR10102:SF0">
    <property type="entry name" value="DNA-DIRECTED RNA POLYMERASE, MITOCHONDRIAL"/>
    <property type="match status" value="1"/>
</dbReference>
<dbReference type="InterPro" id="IPR037159">
    <property type="entry name" value="RNA_POL_N_sf"/>
</dbReference>
<dbReference type="SUPFAM" id="SSF56672">
    <property type="entry name" value="DNA/RNA polymerases"/>
    <property type="match status" value="1"/>
</dbReference>
<dbReference type="PROSITE" id="PS00489">
    <property type="entry name" value="RNA_POL_PHAGE_2"/>
    <property type="match status" value="1"/>
</dbReference>
<dbReference type="GO" id="GO:0071897">
    <property type="term" value="P:DNA biosynthetic process"/>
    <property type="evidence" value="ECO:0007669"/>
    <property type="project" value="UniProtKB-ARBA"/>
</dbReference>
<protein>
    <recommendedName>
        <fullName evidence="2 9">DNA-directed RNA polymerase</fullName>
        <ecNumber evidence="2 9">2.7.7.6</ecNumber>
    </recommendedName>
</protein>
<comment type="similarity">
    <text evidence="1 9">Belongs to the phage and mitochondrial RNA polymerase family.</text>
</comment>
<dbReference type="PANTHER" id="PTHR10102">
    <property type="entry name" value="DNA-DIRECTED RNA POLYMERASE, MITOCHONDRIAL"/>
    <property type="match status" value="1"/>
</dbReference>
<feature type="domain" description="DNA-directed RNA polymerase N-terminal" evidence="10">
    <location>
        <begin position="344"/>
        <end position="658"/>
    </location>
</feature>
<gene>
    <name evidence="11" type="ORF">HUG17_9712</name>
</gene>
<accession>A0A9D4P2L8</accession>
<dbReference type="EC" id="2.7.7.6" evidence="2 9"/>
<dbReference type="Gene3D" id="1.10.150.20">
    <property type="entry name" value="5' to 3' exonuclease, C-terminal subdomain"/>
    <property type="match status" value="1"/>
</dbReference>
<comment type="catalytic activity">
    <reaction evidence="8 9">
        <text>RNA(n) + a ribonucleoside 5'-triphosphate = RNA(n+1) + diphosphate</text>
        <dbReference type="Rhea" id="RHEA:21248"/>
        <dbReference type="Rhea" id="RHEA-COMP:14527"/>
        <dbReference type="Rhea" id="RHEA-COMP:17342"/>
        <dbReference type="ChEBI" id="CHEBI:33019"/>
        <dbReference type="ChEBI" id="CHEBI:61557"/>
        <dbReference type="ChEBI" id="CHEBI:140395"/>
        <dbReference type="EC" id="2.7.7.6"/>
    </reaction>
</comment>
<evidence type="ECO:0000256" key="8">
    <source>
        <dbReference type="ARBA" id="ARBA00048552"/>
    </source>
</evidence>
<reference evidence="11" key="1">
    <citation type="submission" date="2020-06" db="EMBL/GenBank/DDBJ databases">
        <authorList>
            <person name="Ji K."/>
            <person name="Li J."/>
        </authorList>
    </citation>
    <scope>NUCLEOTIDE SEQUENCE</scope>
    <source>
        <strain evidence="11">JKM2019</strain>
        <tissue evidence="11">Whole body</tissue>
    </source>
</reference>
<dbReference type="InterPro" id="IPR002092">
    <property type="entry name" value="DNA-dir_Rpol_phage-type"/>
</dbReference>
<dbReference type="InterPro" id="IPR043502">
    <property type="entry name" value="DNA/RNA_pol_sf"/>
</dbReference>
<keyword evidence="4 9" id="KW-0808">Transferase</keyword>
<dbReference type="AlphaFoldDB" id="A0A9D4P2L8"/>
<evidence type="ECO:0000256" key="7">
    <source>
        <dbReference type="ARBA" id="ARBA00023163"/>
    </source>
</evidence>
<evidence type="ECO:0000256" key="2">
    <source>
        <dbReference type="ARBA" id="ARBA00012418"/>
    </source>
</evidence>
<dbReference type="Gene3D" id="1.10.287.280">
    <property type="match status" value="1"/>
</dbReference>
<dbReference type="GO" id="GO:0003899">
    <property type="term" value="F:DNA-directed RNA polymerase activity"/>
    <property type="evidence" value="ECO:0007669"/>
    <property type="project" value="UniProtKB-EC"/>
</dbReference>
<sequence>MFAKFINVQHSNHIAKQILQNGHLINRTVQSSSQSRTNLRVLKLLDDIQNQKYNQKNKKTKVKKSDTLKNVIEKKFNNNNNKTKNDDKKNSIAMETIAIRSCDNLAKMNNNYVDDDVNKSIDIFEELGLNNVDNLIENGAYNWRDMDEDYEIYEDAFMTKKNLLSFIHVCLYNDQLSEVHSFLMEFVDKFSNSLSSTDVATCCELLIKGMARKGSADNVHDLITFISDKLKLKPSIHSYECYLLALCKQINNVDNQDALNFIIEDMKRNGLNPDYLLQRPILNSKEVKMIRTFLMENGGHQKFHKFYHPRRYNNQLVEKLLQTEQKYYDPFEGIDLSRLDEYVEQQFNIEMNSMVKVEPIEARFHDSDQSKSETFYKELITKLENDWQQSLLISYQNYLKNLKQKHKRLSGIPFIHYMTILEPEIYVNVMLEEIRKCASFSEHYSPFSGQLFEALGRKVMQQYLLRSNMIDGTIDDFKECYKQYVKYTLDPEMICQYNPREYWQHLIENGYHYHFDETKYWPNNVLKEIGKDLYEIITSEAKFNSDILNMDELQPYSIQPVISFFYKKHETVKTKKEVRVNPLLIKIYEGAGSDIYFESERLPMLCPPVPWINVNFGGNLLVHNFLVRLPLYYPKHHLKRTPIQQLYPTFDSLNALSLCPWKINDRILDVAIDVFKNNGNIDLDIPVSLSYFGPLPRSSCEMSRKERAVIYYKRKLQKKEQAEMYSLWVDCLYKLSIGNSLRNKYFWFPINTDFRSRVYPIPPNFNHLGNDLSRALLLFGKGKPLGEKGLQWLKIHLINLTGLKKRCSVKERLEYADEIIDLIMDSADNPLNGQKWWMSSDEKWQTLACCIELTNALRSPDPHAYVSHMPIHQDGSCNGLQHYAALGRDILGAKSVNLSPSEYPQDVYSDVAALVEAEIEKDSANGVEIANIVKGFITRKIVKQTVMTYVYGVTKYGAKLQVLKRLKEDSHFPESHKVTASVYISEKILFSIRKMFTQTRIIQEWLTDCAQIISTDYNSTVEWITPLGFPVIQSYYKNRRKNTPTILIPNVMKQKNAFPANFIHSLDSSHMMLTSLECHRHGMTFSSVHDCYWTHASEIDQMNYFCRKQFVALHSEPILDNLARFLRKKLELYDKNHKRFSAEYDELINQVVDRRIPKGEFELNSVMDSVYFFS</sequence>
<evidence type="ECO:0000256" key="6">
    <source>
        <dbReference type="ARBA" id="ARBA00022946"/>
    </source>
</evidence>
<dbReference type="InterPro" id="IPR029262">
    <property type="entry name" value="RPOL_N"/>
</dbReference>
<dbReference type="Gene3D" id="1.10.1320.10">
    <property type="entry name" value="DNA-directed RNA polymerase, N-terminal domain"/>
    <property type="match status" value="1"/>
</dbReference>
<dbReference type="EMBL" id="SDOV01000003">
    <property type="protein sequence ID" value="KAH7643021.1"/>
    <property type="molecule type" value="Genomic_DNA"/>
</dbReference>
<dbReference type="FunFam" id="1.10.287.280:FF:000001">
    <property type="entry name" value="DNA-directed RNA polymerase"/>
    <property type="match status" value="1"/>
</dbReference>
<evidence type="ECO:0000256" key="3">
    <source>
        <dbReference type="ARBA" id="ARBA00022478"/>
    </source>
</evidence>
<evidence type="ECO:0000256" key="9">
    <source>
        <dbReference type="RuleBase" id="RU003805"/>
    </source>
</evidence>
<dbReference type="GO" id="GO:0001018">
    <property type="term" value="F:mitochondrial promoter sequence-specific DNA binding"/>
    <property type="evidence" value="ECO:0007669"/>
    <property type="project" value="TreeGrafter"/>
</dbReference>
<comment type="function">
    <text evidence="9">DNA-dependent RNA polymerase catalyzes the transcription of DNA into RNA using the four ribonucleoside triphosphates as substrates.</text>
</comment>
<evidence type="ECO:0000256" key="1">
    <source>
        <dbReference type="ARBA" id="ARBA00009493"/>
    </source>
</evidence>
<dbReference type="GO" id="GO:0006390">
    <property type="term" value="P:mitochondrial transcription"/>
    <property type="evidence" value="ECO:0007669"/>
    <property type="project" value="TreeGrafter"/>
</dbReference>
<evidence type="ECO:0000313" key="11">
    <source>
        <dbReference type="EMBL" id="KAH7643021.1"/>
    </source>
</evidence>
<keyword evidence="5 9" id="KW-0548">Nucleotidyltransferase</keyword>
<proteinExistence type="inferred from homology"/>
<comment type="caution">
    <text evidence="11">The sequence shown here is derived from an EMBL/GenBank/DDBJ whole genome shotgun (WGS) entry which is preliminary data.</text>
</comment>
<evidence type="ECO:0000256" key="4">
    <source>
        <dbReference type="ARBA" id="ARBA00022679"/>
    </source>
</evidence>
<dbReference type="OrthoDB" id="276422at2759"/>
<dbReference type="PROSITE" id="PS00900">
    <property type="entry name" value="RNA_POL_PHAGE_1"/>
    <property type="match status" value="1"/>
</dbReference>
<organism evidence="11">
    <name type="scientific">Dermatophagoides farinae</name>
    <name type="common">American house dust mite</name>
    <dbReference type="NCBI Taxonomy" id="6954"/>
    <lineage>
        <taxon>Eukaryota</taxon>
        <taxon>Metazoa</taxon>
        <taxon>Ecdysozoa</taxon>
        <taxon>Arthropoda</taxon>
        <taxon>Chelicerata</taxon>
        <taxon>Arachnida</taxon>
        <taxon>Acari</taxon>
        <taxon>Acariformes</taxon>
        <taxon>Sarcoptiformes</taxon>
        <taxon>Astigmata</taxon>
        <taxon>Psoroptidia</taxon>
        <taxon>Analgoidea</taxon>
        <taxon>Pyroglyphidae</taxon>
        <taxon>Dermatophagoidinae</taxon>
        <taxon>Dermatophagoides</taxon>
    </lineage>
</organism>
<dbReference type="Pfam" id="PF14700">
    <property type="entry name" value="RPOL_N"/>
    <property type="match status" value="1"/>
</dbReference>
<dbReference type="InterPro" id="IPR046950">
    <property type="entry name" value="DNA-dir_Rpol_C_phage-type"/>
</dbReference>
<dbReference type="Pfam" id="PF00940">
    <property type="entry name" value="RNA_pol"/>
    <property type="match status" value="1"/>
</dbReference>
<evidence type="ECO:0000256" key="5">
    <source>
        <dbReference type="ARBA" id="ARBA00022695"/>
    </source>
</evidence>
<dbReference type="GO" id="GO:0034245">
    <property type="term" value="C:mitochondrial DNA-directed RNA polymerase complex"/>
    <property type="evidence" value="ECO:0007669"/>
    <property type="project" value="TreeGrafter"/>
</dbReference>
<reference evidence="11" key="2">
    <citation type="journal article" date="2021" name="World Allergy Organ. J.">
        <title>Chromosome-level assembly of Dermatophagoides farinae genome and transcriptome reveals two novel allergens Der f 37 and Der f 39.</title>
        <authorList>
            <person name="Chen J."/>
            <person name="Cai Z."/>
            <person name="Fan D."/>
            <person name="Hu J."/>
            <person name="Hou Y."/>
            <person name="He Y."/>
            <person name="Zhang Z."/>
            <person name="Zhao Z."/>
            <person name="Gao P."/>
            <person name="Hu W."/>
            <person name="Sun J."/>
            <person name="Li J."/>
            <person name="Ji K."/>
        </authorList>
    </citation>
    <scope>NUCLEOTIDE SEQUENCE</scope>
    <source>
        <strain evidence="11">JKM2019</strain>
    </source>
</reference>
<dbReference type="SMART" id="SM01311">
    <property type="entry name" value="RPOL_N"/>
    <property type="match status" value="1"/>
</dbReference>